<dbReference type="EMBL" id="SRJC01000003">
    <property type="protein sequence ID" value="TGB02438.1"/>
    <property type="molecule type" value="Genomic_DNA"/>
</dbReference>
<dbReference type="RefSeq" id="WP_135328065.1">
    <property type="nucleotide sequence ID" value="NZ_SRJC01000003.1"/>
</dbReference>
<evidence type="ECO:0000313" key="1">
    <source>
        <dbReference type="EMBL" id="TGB02438.1"/>
    </source>
</evidence>
<keyword evidence="2" id="KW-1185">Reference proteome</keyword>
<gene>
    <name evidence="1" type="ORF">E4663_13955</name>
</gene>
<organism evidence="1 2">
    <name type="scientific">Halobacillus salinus</name>
    <dbReference type="NCBI Taxonomy" id="192814"/>
    <lineage>
        <taxon>Bacteria</taxon>
        <taxon>Bacillati</taxon>
        <taxon>Bacillota</taxon>
        <taxon>Bacilli</taxon>
        <taxon>Bacillales</taxon>
        <taxon>Bacillaceae</taxon>
        <taxon>Halobacillus</taxon>
    </lineage>
</organism>
<dbReference type="Proteomes" id="UP000297982">
    <property type="component" value="Unassembled WGS sequence"/>
</dbReference>
<sequence>MSNYLKGSIEEQEATSLMNQHLQSSWWKRIASSKTLVSIEFTYIPVWSFSYQASSHAVSEGMEGKITIEPVSQMSAILPVECDVHQGEVSQRPVLHDVSMEEAQKVIYWEMFAKEKRREKINVQMLDKQLLYLPYWVGYTKDKSGVFDVVVLDALNGKIDIPMKETVMQYVWKEAHSV</sequence>
<evidence type="ECO:0000313" key="2">
    <source>
        <dbReference type="Proteomes" id="UP000297982"/>
    </source>
</evidence>
<comment type="caution">
    <text evidence="1">The sequence shown here is derived from an EMBL/GenBank/DDBJ whole genome shotgun (WGS) entry which is preliminary data.</text>
</comment>
<reference evidence="1 2" key="1">
    <citation type="journal article" date="2003" name="Int. J. Syst. Evol. Microbiol.">
        <title>Halobacillus salinus sp. nov., isolated from a salt lake on the coast of the East Sea in Korea.</title>
        <authorList>
            <person name="Yoon J.H."/>
            <person name="Kang K.H."/>
            <person name="Park Y.H."/>
        </authorList>
    </citation>
    <scope>NUCLEOTIDE SEQUENCE [LARGE SCALE GENOMIC DNA]</scope>
    <source>
        <strain evidence="1 2">HSL-3</strain>
    </source>
</reference>
<protein>
    <submittedName>
        <fullName evidence="1">Uncharacterized protein</fullName>
    </submittedName>
</protein>
<dbReference type="STRING" id="192814.GCA_900166575_03247"/>
<name>A0A4Z0H0C5_9BACI</name>
<dbReference type="AlphaFoldDB" id="A0A4Z0H0C5"/>
<accession>A0A4Z0H0C5</accession>
<proteinExistence type="predicted"/>